<dbReference type="InterPro" id="IPR002156">
    <property type="entry name" value="RNaseH_domain"/>
</dbReference>
<evidence type="ECO:0000313" key="2">
    <source>
        <dbReference type="EMBL" id="KAL3516258.1"/>
    </source>
</evidence>
<accession>A0ABD2ZEV4</accession>
<keyword evidence="3" id="KW-1185">Reference proteome</keyword>
<dbReference type="Proteomes" id="UP001630127">
    <property type="component" value="Unassembled WGS sequence"/>
</dbReference>
<comment type="caution">
    <text evidence="2">The sequence shown here is derived from an EMBL/GenBank/DDBJ whole genome shotgun (WGS) entry which is preliminary data.</text>
</comment>
<gene>
    <name evidence="2" type="ORF">ACH5RR_023160</name>
</gene>
<evidence type="ECO:0000313" key="3">
    <source>
        <dbReference type="Proteomes" id="UP001630127"/>
    </source>
</evidence>
<feature type="domain" description="RNase H type-1" evidence="1">
    <location>
        <begin position="44"/>
        <end position="111"/>
    </location>
</feature>
<dbReference type="Pfam" id="PF13456">
    <property type="entry name" value="RVT_3"/>
    <property type="match status" value="1"/>
</dbReference>
<organism evidence="2 3">
    <name type="scientific">Cinchona calisaya</name>
    <dbReference type="NCBI Taxonomy" id="153742"/>
    <lineage>
        <taxon>Eukaryota</taxon>
        <taxon>Viridiplantae</taxon>
        <taxon>Streptophyta</taxon>
        <taxon>Embryophyta</taxon>
        <taxon>Tracheophyta</taxon>
        <taxon>Spermatophyta</taxon>
        <taxon>Magnoliopsida</taxon>
        <taxon>eudicotyledons</taxon>
        <taxon>Gunneridae</taxon>
        <taxon>Pentapetalae</taxon>
        <taxon>asterids</taxon>
        <taxon>lamiids</taxon>
        <taxon>Gentianales</taxon>
        <taxon>Rubiaceae</taxon>
        <taxon>Cinchonoideae</taxon>
        <taxon>Cinchoneae</taxon>
        <taxon>Cinchona</taxon>
    </lineage>
</organism>
<protein>
    <recommendedName>
        <fullName evidence="1">RNase H type-1 domain-containing protein</fullName>
    </recommendedName>
</protein>
<sequence>MDKELVAVVLWNIWNARNGIIFEGSNKDPLSLAFTFWRISGLHHVSHPLSQVGVVVRDWNGKFIAGLSKKITGILATEVVEAYARKATVILLQQMNLQNVEIEDDSQKVFVEQDQLDHYQQLVEFQGLVVQHVLDLGECDE</sequence>
<reference evidence="2 3" key="1">
    <citation type="submission" date="2024-11" db="EMBL/GenBank/DDBJ databases">
        <title>A near-complete genome assembly of Cinchona calisaya.</title>
        <authorList>
            <person name="Lian D.C."/>
            <person name="Zhao X.W."/>
            <person name="Wei L."/>
        </authorList>
    </citation>
    <scope>NUCLEOTIDE SEQUENCE [LARGE SCALE GENOMIC DNA]</scope>
    <source>
        <tissue evidence="2">Nenye</tissue>
    </source>
</reference>
<dbReference type="EMBL" id="JBJUIK010000010">
    <property type="protein sequence ID" value="KAL3516258.1"/>
    <property type="molecule type" value="Genomic_DNA"/>
</dbReference>
<name>A0ABD2ZEV4_9GENT</name>
<evidence type="ECO:0000259" key="1">
    <source>
        <dbReference type="Pfam" id="PF13456"/>
    </source>
</evidence>
<proteinExistence type="predicted"/>
<dbReference type="AlphaFoldDB" id="A0ABD2ZEV4"/>